<evidence type="ECO:0000313" key="2">
    <source>
        <dbReference type="EMBL" id="CAI2381263.1"/>
    </source>
</evidence>
<evidence type="ECO:0000313" key="3">
    <source>
        <dbReference type="Proteomes" id="UP001295684"/>
    </source>
</evidence>
<accession>A0AAD2D6C7</accession>
<reference evidence="2" key="1">
    <citation type="submission" date="2023-07" db="EMBL/GenBank/DDBJ databases">
        <authorList>
            <consortium name="AG Swart"/>
            <person name="Singh M."/>
            <person name="Singh A."/>
            <person name="Seah K."/>
            <person name="Emmerich C."/>
        </authorList>
    </citation>
    <scope>NUCLEOTIDE SEQUENCE</scope>
    <source>
        <strain evidence="2">DP1</strain>
    </source>
</reference>
<organism evidence="2 3">
    <name type="scientific">Euplotes crassus</name>
    <dbReference type="NCBI Taxonomy" id="5936"/>
    <lineage>
        <taxon>Eukaryota</taxon>
        <taxon>Sar</taxon>
        <taxon>Alveolata</taxon>
        <taxon>Ciliophora</taxon>
        <taxon>Intramacronucleata</taxon>
        <taxon>Spirotrichea</taxon>
        <taxon>Hypotrichia</taxon>
        <taxon>Euplotida</taxon>
        <taxon>Euplotidae</taxon>
        <taxon>Moneuplotes</taxon>
    </lineage>
</organism>
<proteinExistence type="predicted"/>
<sequence>MGNCCETNHSRFGNSKLDKFEHPLGSRKNFDHSKNSNYKNYTGNQLEDQNCLGVTKNDTKLSNTKNTAENETKETKEDILDTCVEVNSCHIKSSYIKNTHRSEQRGPSHVSSKSQCIGISIPPVKASSSERNEKETICKSEPQTKLFRIKSKGRSMRNENPFGFTPYDNGNLSGNYNFSEGLRVSEVIKEDNKSENLTKV</sequence>
<evidence type="ECO:0000256" key="1">
    <source>
        <dbReference type="SAM" id="MobiDB-lite"/>
    </source>
</evidence>
<keyword evidence="3" id="KW-1185">Reference proteome</keyword>
<protein>
    <submittedName>
        <fullName evidence="2">Uncharacterized protein</fullName>
    </submittedName>
</protein>
<dbReference type="Proteomes" id="UP001295684">
    <property type="component" value="Unassembled WGS sequence"/>
</dbReference>
<dbReference type="EMBL" id="CAMPGE010023309">
    <property type="protein sequence ID" value="CAI2381263.1"/>
    <property type="molecule type" value="Genomic_DNA"/>
</dbReference>
<gene>
    <name evidence="2" type="ORF">ECRASSUSDP1_LOCUS22714</name>
</gene>
<name>A0AAD2D6C7_EUPCR</name>
<dbReference type="AlphaFoldDB" id="A0AAD2D6C7"/>
<feature type="region of interest" description="Disordered" evidence="1">
    <location>
        <begin position="56"/>
        <end position="75"/>
    </location>
</feature>
<comment type="caution">
    <text evidence="2">The sequence shown here is derived from an EMBL/GenBank/DDBJ whole genome shotgun (WGS) entry which is preliminary data.</text>
</comment>